<evidence type="ECO:0000313" key="2">
    <source>
        <dbReference type="Proteomes" id="UP001165064"/>
    </source>
</evidence>
<accession>A0ACB5SVS1</accession>
<dbReference type="Proteomes" id="UP001165064">
    <property type="component" value="Unassembled WGS sequence"/>
</dbReference>
<gene>
    <name evidence="1" type="ORF">Amon02_000181700</name>
</gene>
<keyword evidence="2" id="KW-1185">Reference proteome</keyword>
<comment type="caution">
    <text evidence="1">The sequence shown here is derived from an EMBL/GenBank/DDBJ whole genome shotgun (WGS) entry which is preliminary data.</text>
</comment>
<dbReference type="EMBL" id="BSXS01000962">
    <property type="protein sequence ID" value="GME74585.1"/>
    <property type="molecule type" value="Genomic_DNA"/>
</dbReference>
<proteinExistence type="predicted"/>
<organism evidence="1 2">
    <name type="scientific">Ambrosiozyma monospora</name>
    <name type="common">Yeast</name>
    <name type="synonym">Endomycopsis monosporus</name>
    <dbReference type="NCBI Taxonomy" id="43982"/>
    <lineage>
        <taxon>Eukaryota</taxon>
        <taxon>Fungi</taxon>
        <taxon>Dikarya</taxon>
        <taxon>Ascomycota</taxon>
        <taxon>Saccharomycotina</taxon>
        <taxon>Pichiomycetes</taxon>
        <taxon>Pichiales</taxon>
        <taxon>Pichiaceae</taxon>
        <taxon>Ambrosiozyma</taxon>
    </lineage>
</organism>
<protein>
    <submittedName>
        <fullName evidence="1">Unnamed protein product</fullName>
    </submittedName>
</protein>
<evidence type="ECO:0000313" key="1">
    <source>
        <dbReference type="EMBL" id="GME74585.1"/>
    </source>
</evidence>
<reference evidence="1" key="1">
    <citation type="submission" date="2023-04" db="EMBL/GenBank/DDBJ databases">
        <title>Ambrosiozyma monospora NBRC 10751.</title>
        <authorList>
            <person name="Ichikawa N."/>
            <person name="Sato H."/>
            <person name="Tonouchi N."/>
        </authorList>
    </citation>
    <scope>NUCLEOTIDE SEQUENCE</scope>
    <source>
        <strain evidence="1">NBRC 10751</strain>
    </source>
</reference>
<name>A0ACB5SVS1_AMBMO</name>
<sequence>MTSSPDKQQQQQNQKQQDSQISDNNMLQPTPQRMERSVSPLSAPPMTASTSTGSTKNVQFSETVLQYNNNESAIVTSDEDNDGQLDNVAEDAANFANFKSHLMNYKLTPTSSIDGSTNGNNKSTNHSLSSLDSFFNSRPLSDTPIMSAYASPNALSPMNLSEDEDKNEEEYDESGGAGQSHPDSLKHAEQIILERQTKSNTDLNKIIPSFTVQEEPGSPKIPLPKYKTTLDIPGQTASKQSPDGFVVNRSERVVIFKLAANQS</sequence>